<dbReference type="InterPro" id="IPR004045">
    <property type="entry name" value="Glutathione_S-Trfase_N"/>
</dbReference>
<evidence type="ECO:0000256" key="4">
    <source>
        <dbReference type="ARBA" id="ARBA00047960"/>
    </source>
</evidence>
<name>A0ABM3G4M4_NEOLC</name>
<proteinExistence type="inferred from homology"/>
<sequence>MSGYKLTYFGIAGLAEPIRYLLSYGGIDFEDNRITQEAWPALKPQMPLEQVPVLEVDGKFLYQSNAIARFLAKKFNLLGSNDLEAFDVDATLETIGDLRQLLAKWYWYSEPAQKAATEAETKKKAAFYLGKLDAWVKKNDGYFVAGKLSAADIVFAGFHIIFAFLLGKDYLADYPNLKGVIEKVEALPAIKAYIAKRPVTEYTTLLYNGDLPKFDRISCEHRARPERLQEPESYHSSKSTMSNYKLTYFNLAGLGEPIRFLLSYGGVKFEDKRITHDIWPQFKSQTPLEQLPILEVDGKTLYQSNPIARFLAKKFNLFGSSDFEAFEVDATLETISDLRQVLAKYGFADAAQKSATEAETFQKVAFYLGKFEATVKKNGGYFVGGKLTAADIVFAGFSNFLSYLAGKDILVGYPSLKSLVDKVVSQPSIKAYIAKRPKTDF</sequence>
<dbReference type="InterPro" id="IPR040079">
    <property type="entry name" value="Glutathione_S-Trfase"/>
</dbReference>
<dbReference type="SFLD" id="SFLDS00019">
    <property type="entry name" value="Glutathione_Transferase_(cytos"/>
    <property type="match status" value="2"/>
</dbReference>
<dbReference type="PANTHER" id="PTHR11571:SF224">
    <property type="entry name" value="HEMATOPOIETIC PROSTAGLANDIN D SYNTHASE"/>
    <property type="match status" value="1"/>
</dbReference>
<evidence type="ECO:0000256" key="1">
    <source>
        <dbReference type="ARBA" id="ARBA00012452"/>
    </source>
</evidence>
<gene>
    <name evidence="8" type="primary">LOC107225067</name>
</gene>
<dbReference type="InterPro" id="IPR050213">
    <property type="entry name" value="GST_superfamily"/>
</dbReference>
<feature type="domain" description="GST C-terminal" evidence="6">
    <location>
        <begin position="81"/>
        <end position="202"/>
    </location>
</feature>
<dbReference type="SFLD" id="SFLDG01205">
    <property type="entry name" value="AMPS.1"/>
    <property type="match status" value="2"/>
</dbReference>
<dbReference type="CDD" id="cd03039">
    <property type="entry name" value="GST_N_Sigma_like"/>
    <property type="match status" value="2"/>
</dbReference>
<evidence type="ECO:0000313" key="8">
    <source>
        <dbReference type="RefSeq" id="XP_046595218.1"/>
    </source>
</evidence>
<feature type="domain" description="GST N-terminal" evidence="5">
    <location>
        <begin position="242"/>
        <end position="319"/>
    </location>
</feature>
<dbReference type="Gene3D" id="1.20.1050.10">
    <property type="match status" value="1"/>
</dbReference>
<keyword evidence="7" id="KW-1185">Reference proteome</keyword>
<dbReference type="PROSITE" id="PS50405">
    <property type="entry name" value="GST_CTER"/>
    <property type="match status" value="2"/>
</dbReference>
<dbReference type="InterPro" id="IPR004046">
    <property type="entry name" value="GST_C"/>
</dbReference>
<organism evidence="7 8">
    <name type="scientific">Neodiprion lecontei</name>
    <name type="common">Redheaded pine sawfly</name>
    <dbReference type="NCBI Taxonomy" id="441921"/>
    <lineage>
        <taxon>Eukaryota</taxon>
        <taxon>Metazoa</taxon>
        <taxon>Ecdysozoa</taxon>
        <taxon>Arthropoda</taxon>
        <taxon>Hexapoda</taxon>
        <taxon>Insecta</taxon>
        <taxon>Pterygota</taxon>
        <taxon>Neoptera</taxon>
        <taxon>Endopterygota</taxon>
        <taxon>Hymenoptera</taxon>
        <taxon>Tenthredinoidea</taxon>
        <taxon>Diprionidae</taxon>
        <taxon>Diprioninae</taxon>
        <taxon>Neodiprion</taxon>
    </lineage>
</organism>
<dbReference type="GeneID" id="107225067"/>
<evidence type="ECO:0000256" key="3">
    <source>
        <dbReference type="ARBA" id="ARBA00038317"/>
    </source>
</evidence>
<evidence type="ECO:0000256" key="2">
    <source>
        <dbReference type="ARBA" id="ARBA00022679"/>
    </source>
</evidence>
<dbReference type="Gene3D" id="1.20.1050.130">
    <property type="match status" value="1"/>
</dbReference>
<accession>A0ABM3G4M4</accession>
<dbReference type="InterPro" id="IPR010987">
    <property type="entry name" value="Glutathione-S-Trfase_C-like"/>
</dbReference>
<comment type="similarity">
    <text evidence="3">Belongs to the GST superfamily. Sigma family.</text>
</comment>
<dbReference type="CDD" id="cd03192">
    <property type="entry name" value="GST_C_Sigma_like"/>
    <property type="match status" value="2"/>
</dbReference>
<dbReference type="Pfam" id="PF14497">
    <property type="entry name" value="GST_C_3"/>
    <property type="match status" value="2"/>
</dbReference>
<dbReference type="InterPro" id="IPR036249">
    <property type="entry name" value="Thioredoxin-like_sf"/>
</dbReference>
<keyword evidence="2" id="KW-0808">Transferase</keyword>
<dbReference type="InterPro" id="IPR036282">
    <property type="entry name" value="Glutathione-S-Trfase_C_sf"/>
</dbReference>
<dbReference type="SUPFAM" id="SSF52833">
    <property type="entry name" value="Thioredoxin-like"/>
    <property type="match status" value="2"/>
</dbReference>
<dbReference type="Pfam" id="PF02798">
    <property type="entry name" value="GST_N"/>
    <property type="match status" value="2"/>
</dbReference>
<feature type="domain" description="GST N-terminal" evidence="5">
    <location>
        <begin position="2"/>
        <end position="79"/>
    </location>
</feature>
<protein>
    <recommendedName>
        <fullName evidence="1">glutathione transferase</fullName>
        <ecNumber evidence="1">2.5.1.18</ecNumber>
    </recommendedName>
</protein>
<dbReference type="EC" id="2.5.1.18" evidence="1"/>
<dbReference type="SFLD" id="SFLDG00363">
    <property type="entry name" value="AMPS_(cytGST):_Alpha-__Mu-__Pi"/>
    <property type="match status" value="2"/>
</dbReference>
<dbReference type="SUPFAM" id="SSF47616">
    <property type="entry name" value="GST C-terminal domain-like"/>
    <property type="match status" value="2"/>
</dbReference>
<evidence type="ECO:0000313" key="7">
    <source>
        <dbReference type="Proteomes" id="UP000829291"/>
    </source>
</evidence>
<dbReference type="RefSeq" id="XP_046595218.1">
    <property type="nucleotide sequence ID" value="XM_046739262.1"/>
</dbReference>
<evidence type="ECO:0000259" key="5">
    <source>
        <dbReference type="PROSITE" id="PS50404"/>
    </source>
</evidence>
<dbReference type="Gene3D" id="3.40.30.10">
    <property type="entry name" value="Glutaredoxin"/>
    <property type="match status" value="1"/>
</dbReference>
<dbReference type="Proteomes" id="UP000829291">
    <property type="component" value="Chromosome 1"/>
</dbReference>
<evidence type="ECO:0000259" key="6">
    <source>
        <dbReference type="PROSITE" id="PS50405"/>
    </source>
</evidence>
<feature type="domain" description="GST C-terminal" evidence="6">
    <location>
        <begin position="321"/>
        <end position="441"/>
    </location>
</feature>
<dbReference type="PANTHER" id="PTHR11571">
    <property type="entry name" value="GLUTATHIONE S-TRANSFERASE"/>
    <property type="match status" value="1"/>
</dbReference>
<comment type="catalytic activity">
    <reaction evidence="4">
        <text>RX + glutathione = an S-substituted glutathione + a halide anion + H(+)</text>
        <dbReference type="Rhea" id="RHEA:16437"/>
        <dbReference type="ChEBI" id="CHEBI:15378"/>
        <dbReference type="ChEBI" id="CHEBI:16042"/>
        <dbReference type="ChEBI" id="CHEBI:17792"/>
        <dbReference type="ChEBI" id="CHEBI:57925"/>
        <dbReference type="ChEBI" id="CHEBI:90779"/>
        <dbReference type="EC" id="2.5.1.18"/>
    </reaction>
</comment>
<dbReference type="PROSITE" id="PS50404">
    <property type="entry name" value="GST_NTER"/>
    <property type="match status" value="2"/>
</dbReference>
<reference evidence="8" key="1">
    <citation type="submission" date="2025-08" db="UniProtKB">
        <authorList>
            <consortium name="RefSeq"/>
        </authorList>
    </citation>
    <scope>IDENTIFICATION</scope>
    <source>
        <tissue evidence="8">Thorax and Abdomen</tissue>
    </source>
</reference>